<dbReference type="Pfam" id="PF00440">
    <property type="entry name" value="TetR_N"/>
    <property type="match status" value="1"/>
</dbReference>
<keyword evidence="3" id="KW-0804">Transcription</keyword>
<dbReference type="Proteomes" id="UP000295361">
    <property type="component" value="Unassembled WGS sequence"/>
</dbReference>
<dbReference type="PANTHER" id="PTHR47506">
    <property type="entry name" value="TRANSCRIPTIONAL REGULATORY PROTEIN"/>
    <property type="match status" value="1"/>
</dbReference>
<evidence type="ECO:0000256" key="3">
    <source>
        <dbReference type="ARBA" id="ARBA00023163"/>
    </source>
</evidence>
<proteinExistence type="predicted"/>
<evidence type="ECO:0000256" key="2">
    <source>
        <dbReference type="ARBA" id="ARBA00023125"/>
    </source>
</evidence>
<sequence>MMVIIFSYIAPMDTPLTRKELTHERIVETAARAIRRTGFQGLGVADIMKEAGLTHGGFYAHFASRDALLCEALERAGQDAGAGLARRIASQQLVDASPLRQLVEAYLAEGNLAATEHGCPVAALASEMPRQAPEVREVAARRVRGLMATVARALPAEADTDSAAVIAAQLAGALQLARSLGDNAEGRALLAATRRALLQQHDTVSTLPSH</sequence>
<protein>
    <submittedName>
        <fullName evidence="6">TetR family transcriptional regulator</fullName>
    </submittedName>
</protein>
<dbReference type="SUPFAM" id="SSF46689">
    <property type="entry name" value="Homeodomain-like"/>
    <property type="match status" value="1"/>
</dbReference>
<dbReference type="PANTHER" id="PTHR47506:SF7">
    <property type="entry name" value="TRANSCRIPTIONAL REGULATORY PROTEIN"/>
    <property type="match status" value="1"/>
</dbReference>
<dbReference type="EMBL" id="SNXS01000002">
    <property type="protein sequence ID" value="TDP72621.1"/>
    <property type="molecule type" value="Genomic_DNA"/>
</dbReference>
<gene>
    <name evidence="6" type="ORF">DES47_102366</name>
</gene>
<dbReference type="InParanoid" id="A0A4R6QS47"/>
<dbReference type="SUPFAM" id="SSF48498">
    <property type="entry name" value="Tetracyclin repressor-like, C-terminal domain"/>
    <property type="match status" value="1"/>
</dbReference>
<comment type="caution">
    <text evidence="6">The sequence shown here is derived from an EMBL/GenBank/DDBJ whole genome shotgun (WGS) entry which is preliminary data.</text>
</comment>
<evidence type="ECO:0000313" key="6">
    <source>
        <dbReference type="EMBL" id="TDP72621.1"/>
    </source>
</evidence>
<dbReference type="Gene3D" id="1.10.357.10">
    <property type="entry name" value="Tetracycline Repressor, domain 2"/>
    <property type="match status" value="1"/>
</dbReference>
<evidence type="ECO:0000256" key="1">
    <source>
        <dbReference type="ARBA" id="ARBA00023015"/>
    </source>
</evidence>
<name>A0A4R6QS47_9BURK</name>
<evidence type="ECO:0000313" key="7">
    <source>
        <dbReference type="Proteomes" id="UP000295361"/>
    </source>
</evidence>
<dbReference type="Gene3D" id="1.10.10.60">
    <property type="entry name" value="Homeodomain-like"/>
    <property type="match status" value="1"/>
</dbReference>
<feature type="domain" description="HTH tetR-type" evidence="5">
    <location>
        <begin position="20"/>
        <end position="80"/>
    </location>
</feature>
<accession>A0A4R6QS47</accession>
<dbReference type="InterPro" id="IPR009057">
    <property type="entry name" value="Homeodomain-like_sf"/>
</dbReference>
<organism evidence="6 7">
    <name type="scientific">Roseateles toxinivorans</name>
    <dbReference type="NCBI Taxonomy" id="270368"/>
    <lineage>
        <taxon>Bacteria</taxon>
        <taxon>Pseudomonadati</taxon>
        <taxon>Pseudomonadota</taxon>
        <taxon>Betaproteobacteria</taxon>
        <taxon>Burkholderiales</taxon>
        <taxon>Sphaerotilaceae</taxon>
        <taxon>Roseateles</taxon>
    </lineage>
</organism>
<keyword evidence="2 4" id="KW-0238">DNA-binding</keyword>
<evidence type="ECO:0000256" key="4">
    <source>
        <dbReference type="PROSITE-ProRule" id="PRU00335"/>
    </source>
</evidence>
<keyword evidence="7" id="KW-1185">Reference proteome</keyword>
<evidence type="ECO:0000259" key="5">
    <source>
        <dbReference type="PROSITE" id="PS50977"/>
    </source>
</evidence>
<dbReference type="GO" id="GO:0003677">
    <property type="term" value="F:DNA binding"/>
    <property type="evidence" value="ECO:0007669"/>
    <property type="project" value="UniProtKB-UniRule"/>
</dbReference>
<dbReference type="InterPro" id="IPR036271">
    <property type="entry name" value="Tet_transcr_reg_TetR-rel_C_sf"/>
</dbReference>
<dbReference type="InterPro" id="IPR011075">
    <property type="entry name" value="TetR_C"/>
</dbReference>
<feature type="DNA-binding region" description="H-T-H motif" evidence="4">
    <location>
        <begin position="43"/>
        <end position="62"/>
    </location>
</feature>
<dbReference type="Pfam" id="PF16925">
    <property type="entry name" value="TetR_C_13"/>
    <property type="match status" value="1"/>
</dbReference>
<dbReference type="AlphaFoldDB" id="A0A4R6QS47"/>
<dbReference type="FunCoup" id="A0A4R6QS47">
    <property type="interactions" value="165"/>
</dbReference>
<dbReference type="InterPro" id="IPR001647">
    <property type="entry name" value="HTH_TetR"/>
</dbReference>
<dbReference type="PROSITE" id="PS50977">
    <property type="entry name" value="HTH_TETR_2"/>
    <property type="match status" value="1"/>
</dbReference>
<keyword evidence="1" id="KW-0805">Transcription regulation</keyword>
<dbReference type="PRINTS" id="PR00455">
    <property type="entry name" value="HTHTETR"/>
</dbReference>
<reference evidence="6 7" key="1">
    <citation type="submission" date="2019-03" db="EMBL/GenBank/DDBJ databases">
        <title>Genomic Encyclopedia of Type Strains, Phase IV (KMG-IV): sequencing the most valuable type-strain genomes for metagenomic binning, comparative biology and taxonomic classification.</title>
        <authorList>
            <person name="Goeker M."/>
        </authorList>
    </citation>
    <scope>NUCLEOTIDE SEQUENCE [LARGE SCALE GENOMIC DNA]</scope>
    <source>
        <strain evidence="6 7">DSM 16998</strain>
    </source>
</reference>